<dbReference type="InterPro" id="IPR027417">
    <property type="entry name" value="P-loop_NTPase"/>
</dbReference>
<comment type="caution">
    <text evidence="6">The sequence shown here is derived from an EMBL/GenBank/DDBJ whole genome shotgun (WGS) entry which is preliminary data.</text>
</comment>
<dbReference type="Gene3D" id="3.40.50.300">
    <property type="entry name" value="P-loop containing nucleotide triphosphate hydrolases"/>
    <property type="match status" value="1"/>
</dbReference>
<dbReference type="PANTHER" id="PTHR10903">
    <property type="entry name" value="GTPASE, IMAP FAMILY MEMBER-RELATED"/>
    <property type="match status" value="1"/>
</dbReference>
<name>A0AAV6FIG5_9TELE</name>
<evidence type="ECO:0000313" key="7">
    <source>
        <dbReference type="Proteomes" id="UP000823561"/>
    </source>
</evidence>
<feature type="domain" description="AIG1-type G" evidence="5">
    <location>
        <begin position="102"/>
        <end position="281"/>
    </location>
</feature>
<proteinExistence type="inferred from homology"/>
<keyword evidence="2" id="KW-0547">Nucleotide-binding</keyword>
<organism evidence="6 7">
    <name type="scientific">Alosa alosa</name>
    <name type="common">allis shad</name>
    <dbReference type="NCBI Taxonomy" id="278164"/>
    <lineage>
        <taxon>Eukaryota</taxon>
        <taxon>Metazoa</taxon>
        <taxon>Chordata</taxon>
        <taxon>Craniata</taxon>
        <taxon>Vertebrata</taxon>
        <taxon>Euteleostomi</taxon>
        <taxon>Actinopterygii</taxon>
        <taxon>Neopterygii</taxon>
        <taxon>Teleostei</taxon>
        <taxon>Clupei</taxon>
        <taxon>Clupeiformes</taxon>
        <taxon>Clupeoidei</taxon>
        <taxon>Clupeidae</taxon>
        <taxon>Alosa</taxon>
    </lineage>
</organism>
<evidence type="ECO:0000256" key="4">
    <source>
        <dbReference type="SAM" id="MobiDB-lite"/>
    </source>
</evidence>
<dbReference type="Proteomes" id="UP000823561">
    <property type="component" value="Chromosome 22"/>
</dbReference>
<feature type="compositionally biased region" description="Polar residues" evidence="4">
    <location>
        <begin position="62"/>
        <end position="72"/>
    </location>
</feature>
<dbReference type="Pfam" id="PF04548">
    <property type="entry name" value="AIG1"/>
    <property type="match status" value="1"/>
</dbReference>
<evidence type="ECO:0000259" key="5">
    <source>
        <dbReference type="PROSITE" id="PS51720"/>
    </source>
</evidence>
<dbReference type="SUPFAM" id="SSF52540">
    <property type="entry name" value="P-loop containing nucleoside triphosphate hydrolases"/>
    <property type="match status" value="1"/>
</dbReference>
<evidence type="ECO:0000256" key="2">
    <source>
        <dbReference type="ARBA" id="ARBA00022741"/>
    </source>
</evidence>
<dbReference type="AlphaFoldDB" id="A0AAV6FIG5"/>
<protein>
    <recommendedName>
        <fullName evidence="5">AIG1-type G domain-containing protein</fullName>
    </recommendedName>
</protein>
<comment type="similarity">
    <text evidence="1">Belongs to the TRAFAC class TrmE-Era-EngA-EngB-Septin-like GTPase superfamily. AIG1/Toc34/Toc159-like paraseptin GTPase family. IAN subfamily.</text>
</comment>
<dbReference type="PROSITE" id="PS51720">
    <property type="entry name" value="G_AIG1"/>
    <property type="match status" value="1"/>
</dbReference>
<dbReference type="PANTHER" id="PTHR10903:SF170">
    <property type="entry name" value="GTPASE IMAP FAMILY MEMBER 7"/>
    <property type="match status" value="1"/>
</dbReference>
<keyword evidence="7" id="KW-1185">Reference proteome</keyword>
<evidence type="ECO:0000256" key="1">
    <source>
        <dbReference type="ARBA" id="ARBA00008535"/>
    </source>
</evidence>
<dbReference type="InterPro" id="IPR045058">
    <property type="entry name" value="GIMA/IAN/Toc"/>
</dbReference>
<dbReference type="InterPro" id="IPR006703">
    <property type="entry name" value="G_AIG1"/>
</dbReference>
<feature type="region of interest" description="Disordered" evidence="4">
    <location>
        <begin position="50"/>
        <end position="98"/>
    </location>
</feature>
<sequence>MELDNLKRELKEKDKVIHDKDVALQVIAHELSETKKALLAKTREVQELEMLISNSKKEDPRQSSADPDSISNHPARKTRSMGIPPWMGGESPSEASSASPVVPELRLVLLGKRAEAKRAVAEAILGRDMVVMPVSTPTQAQCSVSRQGEVVGRKVTVVDTPDWFSPAFSEKLRQDVRLCMKLSNPGPHVFLLVIRVDTLEGEERNIPDKMEDIFGETCWEHTVILFTSTDRMRETSVEELIQRGNLELLVERSENKYHLLDSKACGAIESLLRKIEAVSHV</sequence>
<dbReference type="GO" id="GO:0005525">
    <property type="term" value="F:GTP binding"/>
    <property type="evidence" value="ECO:0007669"/>
    <property type="project" value="UniProtKB-KW"/>
</dbReference>
<keyword evidence="3" id="KW-0342">GTP-binding</keyword>
<dbReference type="EMBL" id="JADWDJ010000022">
    <property type="protein sequence ID" value="KAG5262478.1"/>
    <property type="molecule type" value="Genomic_DNA"/>
</dbReference>
<evidence type="ECO:0000256" key="3">
    <source>
        <dbReference type="ARBA" id="ARBA00023134"/>
    </source>
</evidence>
<accession>A0AAV6FIG5</accession>
<gene>
    <name evidence="6" type="ORF">AALO_G00275550</name>
</gene>
<reference evidence="6" key="1">
    <citation type="submission" date="2020-10" db="EMBL/GenBank/DDBJ databases">
        <title>Chromosome-scale genome assembly of the Allis shad, Alosa alosa.</title>
        <authorList>
            <person name="Margot Z."/>
            <person name="Christophe K."/>
            <person name="Cabau C."/>
            <person name="Louis A."/>
            <person name="Berthelot C."/>
            <person name="Parey E."/>
            <person name="Roest Crollius H."/>
            <person name="Montfort J."/>
            <person name="Robinson-Rechavi M."/>
            <person name="Bucao C."/>
            <person name="Bouchez O."/>
            <person name="Gislard M."/>
            <person name="Lluch J."/>
            <person name="Milhes M."/>
            <person name="Lampietro C."/>
            <person name="Lopez Roques C."/>
            <person name="Donnadieu C."/>
            <person name="Braasch I."/>
            <person name="Desvignes T."/>
            <person name="Postlethwait J."/>
            <person name="Bobe J."/>
            <person name="Guiguen Y."/>
        </authorList>
    </citation>
    <scope>NUCLEOTIDE SEQUENCE</scope>
    <source>
        <strain evidence="6">M-15738</strain>
        <tissue evidence="6">Blood</tissue>
    </source>
</reference>
<evidence type="ECO:0000313" key="6">
    <source>
        <dbReference type="EMBL" id="KAG5262478.1"/>
    </source>
</evidence>